<gene>
    <name evidence="3" type="ORF">MNV_250031</name>
</gene>
<proteinExistence type="predicted"/>
<keyword evidence="2" id="KW-0812">Transmembrane</keyword>
<evidence type="ECO:0000256" key="2">
    <source>
        <dbReference type="SAM" id="Phobius"/>
    </source>
</evidence>
<protein>
    <submittedName>
        <fullName evidence="3">Uncharacterized protein</fullName>
    </submittedName>
</protein>
<keyword evidence="2" id="KW-1133">Transmembrane helix</keyword>
<feature type="region of interest" description="Disordered" evidence="1">
    <location>
        <begin position="58"/>
        <end position="80"/>
    </location>
</feature>
<keyword evidence="4" id="KW-1185">Reference proteome</keyword>
<evidence type="ECO:0000313" key="3">
    <source>
        <dbReference type="EMBL" id="SNQ61214.1"/>
    </source>
</evidence>
<accession>A0A284VPK7</accession>
<organism evidence="3 4">
    <name type="scientific">Candidatus Methanoperedens nitratireducens</name>
    <dbReference type="NCBI Taxonomy" id="1392998"/>
    <lineage>
        <taxon>Archaea</taxon>
        <taxon>Methanobacteriati</taxon>
        <taxon>Methanobacteriota</taxon>
        <taxon>Stenosarchaea group</taxon>
        <taxon>Methanomicrobia</taxon>
        <taxon>Methanosarcinales</taxon>
        <taxon>ANME-2 cluster</taxon>
        <taxon>Candidatus Methanoperedentaceae</taxon>
        <taxon>Candidatus Methanoperedens</taxon>
    </lineage>
</organism>
<feature type="compositionally biased region" description="Polar residues" evidence="1">
    <location>
        <begin position="70"/>
        <end position="80"/>
    </location>
</feature>
<evidence type="ECO:0000313" key="4">
    <source>
        <dbReference type="Proteomes" id="UP000218615"/>
    </source>
</evidence>
<dbReference type="AlphaFoldDB" id="A0A284VPK7"/>
<dbReference type="EMBL" id="FZMP01000168">
    <property type="protein sequence ID" value="SNQ61214.1"/>
    <property type="molecule type" value="Genomic_DNA"/>
</dbReference>
<keyword evidence="2" id="KW-0472">Membrane</keyword>
<evidence type="ECO:0000256" key="1">
    <source>
        <dbReference type="SAM" id="MobiDB-lite"/>
    </source>
</evidence>
<reference evidence="4" key="1">
    <citation type="submission" date="2017-06" db="EMBL/GenBank/DDBJ databases">
        <authorList>
            <person name="Cremers G."/>
        </authorList>
    </citation>
    <scope>NUCLEOTIDE SEQUENCE [LARGE SCALE GENOMIC DNA]</scope>
</reference>
<feature type="transmembrane region" description="Helical" evidence="2">
    <location>
        <begin position="24"/>
        <end position="42"/>
    </location>
</feature>
<feature type="compositionally biased region" description="Low complexity" evidence="1">
    <location>
        <begin position="58"/>
        <end position="69"/>
    </location>
</feature>
<sequence>MVVKGFGSVHKNERVGEKGFNESLYKYVAIIIGIFIIAAFVWSNMPLAKTVSNSIQTTTGVSTSDTSTGAANPSQVNNAGQETDGVAGAYIAGVYTPKFYPKGDTIYQGVDIDNIPAIIPFNNGKVYIKDMKRKEDYLSGNLGAASARYNERVSFTILDSNGQYLGGNGPFTISDEKESSFKIPIPANAKYLVISNG</sequence>
<name>A0A284VPK7_9EURY</name>
<dbReference type="Proteomes" id="UP000218615">
    <property type="component" value="Unassembled WGS sequence"/>
</dbReference>